<keyword evidence="3" id="KW-1185">Reference proteome</keyword>
<name>A0AAU0F6I7_9FLAO</name>
<organism evidence="2 3">
    <name type="scientific">Bergeyella porcorum</name>
    <dbReference type="NCBI Taxonomy" id="1735111"/>
    <lineage>
        <taxon>Bacteria</taxon>
        <taxon>Pseudomonadati</taxon>
        <taxon>Bacteroidota</taxon>
        <taxon>Flavobacteriia</taxon>
        <taxon>Flavobacteriales</taxon>
        <taxon>Weeksellaceae</taxon>
        <taxon>Bergeyella</taxon>
    </lineage>
</organism>
<keyword evidence="1" id="KW-0175">Coiled coil</keyword>
<sequence>MNEWLLNITNFKLNAIFMKNEVNSNEMRSKKTSQSVYASVDEKIYLMKLAFTNASTEIILPKLEPIGYTKEKLDVYLQKVAELENLSQKQKKEYADKYAETERMNNRKMEINEIYMRHLALCRILFKGNTQVSKLLEFSGERKFAYGAWYQQVNNFYAQILSSDELKQKVASINIKEEDLQGQIDALEELSLLKKSQKIEMSEAQKATKNRDIALDEIYSNYLELIAYAKIIFQDSQDLEALGIVVKR</sequence>
<dbReference type="EMBL" id="CP136426">
    <property type="protein sequence ID" value="WOC51596.1"/>
    <property type="molecule type" value="Genomic_DNA"/>
</dbReference>
<gene>
    <name evidence="2" type="ORF">BPO_0949</name>
</gene>
<evidence type="ECO:0000313" key="3">
    <source>
        <dbReference type="Proteomes" id="UP001432059"/>
    </source>
</evidence>
<feature type="coiled-coil region" evidence="1">
    <location>
        <begin position="73"/>
        <end position="100"/>
    </location>
</feature>
<accession>A0AAU0F6I7</accession>
<dbReference type="KEGG" id="bpor:BPO_0949"/>
<feature type="coiled-coil region" evidence="1">
    <location>
        <begin position="163"/>
        <end position="207"/>
    </location>
</feature>
<proteinExistence type="predicted"/>
<evidence type="ECO:0000256" key="1">
    <source>
        <dbReference type="SAM" id="Coils"/>
    </source>
</evidence>
<evidence type="ECO:0000313" key="2">
    <source>
        <dbReference type="EMBL" id="WOC51596.1"/>
    </source>
</evidence>
<reference evidence="2" key="1">
    <citation type="submission" date="2023-10" db="EMBL/GenBank/DDBJ databases">
        <title>Characterization and whole genome sequencing of a novel strain of Bergeyella porcorum QD2021 isolated from pig.</title>
        <authorList>
            <person name="Liu G."/>
            <person name="Chen C."/>
            <person name="Han X."/>
        </authorList>
    </citation>
    <scope>NUCLEOTIDE SEQUENCE</scope>
    <source>
        <strain evidence="2">QD2021</strain>
    </source>
</reference>
<dbReference type="AlphaFoldDB" id="A0AAU0F6I7"/>
<protein>
    <submittedName>
        <fullName evidence="2">Uncharacterized protein</fullName>
    </submittedName>
</protein>
<dbReference type="Proteomes" id="UP001432059">
    <property type="component" value="Chromosome"/>
</dbReference>